<dbReference type="CDD" id="cd06583">
    <property type="entry name" value="PGRP"/>
    <property type="match status" value="1"/>
</dbReference>
<evidence type="ECO:0000259" key="6">
    <source>
        <dbReference type="SMART" id="SM00644"/>
    </source>
</evidence>
<dbReference type="GO" id="GO:0009253">
    <property type="term" value="P:peptidoglycan catabolic process"/>
    <property type="evidence" value="ECO:0007669"/>
    <property type="project" value="InterPro"/>
</dbReference>
<sequence>MIEAPPVPRWIDRPSPNHGPREDGTRAEAGRVELLILHYTGMPTAAHALDRLCDPAAQVSAHYTVDEDGTVYAHVPEDRRAWHAGVSHWRGRGDVNSRSIGVEIVNPGHEFGYRPFPAAQMAAVADLCRAIIARHAIAPADVLGHSDVAPARKEDPGELFDWPGLAAQGVGLWPQPTEADCQPGDAALPPEAVAALLDRYGYNAAEPRALLSFQRHFHPQALATPADAGQPTAETIRRLRALLRQTGR</sequence>
<dbReference type="GO" id="GO:0071555">
    <property type="term" value="P:cell wall organization"/>
    <property type="evidence" value="ECO:0007669"/>
    <property type="project" value="UniProtKB-KW"/>
</dbReference>
<comment type="caution">
    <text evidence="7">The sequence shown here is derived from an EMBL/GenBank/DDBJ whole genome shotgun (WGS) entry which is preliminary data.</text>
</comment>
<dbReference type="SUPFAM" id="SSF55846">
    <property type="entry name" value="N-acetylmuramoyl-L-alanine amidase-like"/>
    <property type="match status" value="1"/>
</dbReference>
<dbReference type="EMBL" id="RXMA01000001">
    <property type="protein sequence ID" value="RTR24400.1"/>
    <property type="molecule type" value="Genomic_DNA"/>
</dbReference>
<dbReference type="GO" id="GO:0019867">
    <property type="term" value="C:outer membrane"/>
    <property type="evidence" value="ECO:0007669"/>
    <property type="project" value="TreeGrafter"/>
</dbReference>
<evidence type="ECO:0000256" key="4">
    <source>
        <dbReference type="ARBA" id="ARBA00023316"/>
    </source>
</evidence>
<feature type="domain" description="N-acetylmuramoyl-L-alanine amidase" evidence="6">
    <location>
        <begin position="20"/>
        <end position="157"/>
    </location>
</feature>
<dbReference type="SMART" id="SM00644">
    <property type="entry name" value="Ami_2"/>
    <property type="match status" value="1"/>
</dbReference>
<keyword evidence="3" id="KW-0378">Hydrolase</keyword>
<dbReference type="OrthoDB" id="9794842at2"/>
<dbReference type="EC" id="3.5.1.28" evidence="2"/>
<evidence type="ECO:0000256" key="5">
    <source>
        <dbReference type="SAM" id="MobiDB-lite"/>
    </source>
</evidence>
<organism evidence="7 8">
    <name type="scientific">Azospirillum griseum</name>
    <dbReference type="NCBI Taxonomy" id="2496639"/>
    <lineage>
        <taxon>Bacteria</taxon>
        <taxon>Pseudomonadati</taxon>
        <taxon>Pseudomonadota</taxon>
        <taxon>Alphaproteobacteria</taxon>
        <taxon>Rhodospirillales</taxon>
        <taxon>Azospirillaceae</taxon>
        <taxon>Azospirillum</taxon>
    </lineage>
</organism>
<evidence type="ECO:0000313" key="8">
    <source>
        <dbReference type="Proteomes" id="UP000277007"/>
    </source>
</evidence>
<dbReference type="Gene3D" id="3.40.80.10">
    <property type="entry name" value="Peptidoglycan recognition protein-like"/>
    <property type="match status" value="1"/>
</dbReference>
<protein>
    <recommendedName>
        <fullName evidence="2">N-acetylmuramoyl-L-alanine amidase</fullName>
        <ecNumber evidence="2">3.5.1.28</ecNumber>
    </recommendedName>
</protein>
<evidence type="ECO:0000313" key="7">
    <source>
        <dbReference type="EMBL" id="RTR24400.1"/>
    </source>
</evidence>
<dbReference type="GO" id="GO:0009254">
    <property type="term" value="P:peptidoglycan turnover"/>
    <property type="evidence" value="ECO:0007669"/>
    <property type="project" value="TreeGrafter"/>
</dbReference>
<dbReference type="PANTHER" id="PTHR30417">
    <property type="entry name" value="N-ACETYLMURAMOYL-L-ALANINE AMIDASE AMID"/>
    <property type="match status" value="1"/>
</dbReference>
<evidence type="ECO:0000256" key="1">
    <source>
        <dbReference type="ARBA" id="ARBA00001561"/>
    </source>
</evidence>
<gene>
    <name evidence="7" type="ORF">EJ903_01120</name>
</gene>
<reference evidence="7 8" key="1">
    <citation type="submission" date="2018-12" db="EMBL/GenBank/DDBJ databases">
        <authorList>
            <person name="Yang Y."/>
        </authorList>
    </citation>
    <scope>NUCLEOTIDE SEQUENCE [LARGE SCALE GENOMIC DNA]</scope>
    <source>
        <strain evidence="7 8">L-25-5w-1</strain>
    </source>
</reference>
<name>A0A3S0I0Q5_9PROT</name>
<accession>A0A3S0I0Q5</accession>
<dbReference type="GO" id="GO:0008745">
    <property type="term" value="F:N-acetylmuramoyl-L-alanine amidase activity"/>
    <property type="evidence" value="ECO:0007669"/>
    <property type="project" value="UniProtKB-EC"/>
</dbReference>
<evidence type="ECO:0000256" key="3">
    <source>
        <dbReference type="ARBA" id="ARBA00022801"/>
    </source>
</evidence>
<dbReference type="AlphaFoldDB" id="A0A3S0I0Q5"/>
<comment type="catalytic activity">
    <reaction evidence="1">
        <text>Hydrolyzes the link between N-acetylmuramoyl residues and L-amino acid residues in certain cell-wall glycopeptides.</text>
        <dbReference type="EC" id="3.5.1.28"/>
    </reaction>
</comment>
<keyword evidence="4" id="KW-0961">Cell wall biogenesis/degradation</keyword>
<dbReference type="RefSeq" id="WP_126611305.1">
    <property type="nucleotide sequence ID" value="NZ_JBHUCY010000008.1"/>
</dbReference>
<dbReference type="Proteomes" id="UP000277007">
    <property type="component" value="Unassembled WGS sequence"/>
</dbReference>
<dbReference type="InterPro" id="IPR051206">
    <property type="entry name" value="NAMLAA_amidase_2"/>
</dbReference>
<dbReference type="InterPro" id="IPR036505">
    <property type="entry name" value="Amidase/PGRP_sf"/>
</dbReference>
<evidence type="ECO:0000256" key="2">
    <source>
        <dbReference type="ARBA" id="ARBA00011901"/>
    </source>
</evidence>
<dbReference type="InterPro" id="IPR002502">
    <property type="entry name" value="Amidase_domain"/>
</dbReference>
<dbReference type="Pfam" id="PF01510">
    <property type="entry name" value="Amidase_2"/>
    <property type="match status" value="1"/>
</dbReference>
<dbReference type="PANTHER" id="PTHR30417:SF1">
    <property type="entry name" value="N-ACETYLMURAMOYL-L-ALANINE AMIDASE AMID"/>
    <property type="match status" value="1"/>
</dbReference>
<feature type="region of interest" description="Disordered" evidence="5">
    <location>
        <begin position="1"/>
        <end position="26"/>
    </location>
</feature>
<proteinExistence type="predicted"/>
<keyword evidence="8" id="KW-1185">Reference proteome</keyword>